<reference evidence="2 3" key="1">
    <citation type="submission" date="2018-06" db="EMBL/GenBank/DDBJ databases">
        <authorList>
            <consortium name="Pathogen Informatics"/>
            <person name="Doyle S."/>
        </authorList>
    </citation>
    <scope>NUCLEOTIDE SEQUENCE [LARGE SCALE GENOMIC DNA]</scope>
    <source>
        <strain evidence="2 3">NCTC10975</strain>
    </source>
</reference>
<proteinExistence type="predicted"/>
<name>A0A2X2BNL0_PROMI</name>
<gene>
    <name evidence="2" type="ORF">NCTC10975_02505</name>
</gene>
<dbReference type="AlphaFoldDB" id="A0A2X2BNL0"/>
<protein>
    <submittedName>
        <fullName evidence="2">Metal resistance protein</fullName>
    </submittedName>
</protein>
<dbReference type="Proteomes" id="UP000251485">
    <property type="component" value="Unassembled WGS sequence"/>
</dbReference>
<keyword evidence="1" id="KW-0472">Membrane</keyword>
<evidence type="ECO:0000313" key="2">
    <source>
        <dbReference type="EMBL" id="SPY96774.1"/>
    </source>
</evidence>
<evidence type="ECO:0000256" key="1">
    <source>
        <dbReference type="SAM" id="Phobius"/>
    </source>
</evidence>
<keyword evidence="1" id="KW-0812">Transmembrane</keyword>
<evidence type="ECO:0000313" key="3">
    <source>
        <dbReference type="Proteomes" id="UP000251485"/>
    </source>
</evidence>
<organism evidence="2 3">
    <name type="scientific">Proteus mirabilis</name>
    <dbReference type="NCBI Taxonomy" id="584"/>
    <lineage>
        <taxon>Bacteria</taxon>
        <taxon>Pseudomonadati</taxon>
        <taxon>Pseudomonadota</taxon>
        <taxon>Gammaproteobacteria</taxon>
        <taxon>Enterobacterales</taxon>
        <taxon>Morganellaceae</taxon>
        <taxon>Proteus</taxon>
    </lineage>
</organism>
<dbReference type="EMBL" id="UAUE01000020">
    <property type="protein sequence ID" value="SPY96774.1"/>
    <property type="molecule type" value="Genomic_DNA"/>
</dbReference>
<feature type="transmembrane region" description="Helical" evidence="1">
    <location>
        <begin position="84"/>
        <end position="102"/>
    </location>
</feature>
<accession>A0A2X2BNL0</accession>
<sequence>MHNWRSGRWLVLITVLLILCCIVQRSMGAHVISERLASAVSQTQSSFSTPIAEQQNASEGKYSLSTCELSAKSLLSIPPLAIEPLFYTWAVLLLFGMAAIYVSRQRSQKKTTSPTATNKASPSLLYSKGLVAL</sequence>
<keyword evidence="1" id="KW-1133">Transmembrane helix</keyword>